<organism evidence="2 3">
    <name type="scientific">Companilactobacillus tucceti DSM 20183</name>
    <dbReference type="NCBI Taxonomy" id="1423811"/>
    <lineage>
        <taxon>Bacteria</taxon>
        <taxon>Bacillati</taxon>
        <taxon>Bacillota</taxon>
        <taxon>Bacilli</taxon>
        <taxon>Lactobacillales</taxon>
        <taxon>Lactobacillaceae</taxon>
        <taxon>Companilactobacillus</taxon>
    </lineage>
</organism>
<protein>
    <submittedName>
        <fullName evidence="2">Uncharacterized protein</fullName>
    </submittedName>
</protein>
<dbReference type="Proteomes" id="UP000050929">
    <property type="component" value="Unassembled WGS sequence"/>
</dbReference>
<sequence>MRESENVMKTKLTKNLETTLYQYCLEQDSYVVEEVSMPDKKGIVDTLSYRQLPNGEIEWRCFELKITKNDFHSKAKLSFIGNYNYFVLTKELFEEVKEEVKEEVPDNIGVLIYRAFDQKSVELSPQTQRAPGFLTIAKKAKYQDLQVDEKYLTSHFIASLFREVDKAKRIEKGLQLYSDDKLFKELKKRSKTGYNVYKPERNLYDRFIEESENDKIAALEEELDARNAEYQALKLKLQSEDSPNMEDLI</sequence>
<accession>A0A0R1JB52</accession>
<name>A0A0R1JB52_9LACO</name>
<reference evidence="2 3" key="1">
    <citation type="journal article" date="2015" name="Genome Announc.">
        <title>Expanding the biotechnology potential of lactobacilli through comparative genomics of 213 strains and associated genera.</title>
        <authorList>
            <person name="Sun Z."/>
            <person name="Harris H.M."/>
            <person name="McCann A."/>
            <person name="Guo C."/>
            <person name="Argimon S."/>
            <person name="Zhang W."/>
            <person name="Yang X."/>
            <person name="Jeffery I.B."/>
            <person name="Cooney J.C."/>
            <person name="Kagawa T.F."/>
            <person name="Liu W."/>
            <person name="Song Y."/>
            <person name="Salvetti E."/>
            <person name="Wrobel A."/>
            <person name="Rasinkangas P."/>
            <person name="Parkhill J."/>
            <person name="Rea M.C."/>
            <person name="O'Sullivan O."/>
            <person name="Ritari J."/>
            <person name="Douillard F.P."/>
            <person name="Paul Ross R."/>
            <person name="Yang R."/>
            <person name="Briner A.E."/>
            <person name="Felis G.E."/>
            <person name="de Vos W.M."/>
            <person name="Barrangou R."/>
            <person name="Klaenhammer T.R."/>
            <person name="Caufield P.W."/>
            <person name="Cui Y."/>
            <person name="Zhang H."/>
            <person name="O'Toole P.W."/>
        </authorList>
    </citation>
    <scope>NUCLEOTIDE SEQUENCE [LARGE SCALE GENOMIC DNA]</scope>
    <source>
        <strain evidence="2 3">DSM 20183</strain>
    </source>
</reference>
<proteinExistence type="predicted"/>
<keyword evidence="3" id="KW-1185">Reference proteome</keyword>
<evidence type="ECO:0000256" key="1">
    <source>
        <dbReference type="SAM" id="Coils"/>
    </source>
</evidence>
<feature type="coiled-coil region" evidence="1">
    <location>
        <begin position="209"/>
        <end position="240"/>
    </location>
</feature>
<dbReference type="PATRIC" id="fig|1423811.3.peg.1819"/>
<comment type="caution">
    <text evidence="2">The sequence shown here is derived from an EMBL/GenBank/DDBJ whole genome shotgun (WGS) entry which is preliminary data.</text>
</comment>
<evidence type="ECO:0000313" key="2">
    <source>
        <dbReference type="EMBL" id="KRK64930.1"/>
    </source>
</evidence>
<dbReference type="STRING" id="1423811.FC72_GL001780"/>
<dbReference type="AlphaFoldDB" id="A0A0R1JB52"/>
<dbReference type="EMBL" id="AZDG01000006">
    <property type="protein sequence ID" value="KRK64930.1"/>
    <property type="molecule type" value="Genomic_DNA"/>
</dbReference>
<keyword evidence="1" id="KW-0175">Coiled coil</keyword>
<gene>
    <name evidence="2" type="ORF">FC72_GL001780</name>
</gene>
<evidence type="ECO:0000313" key="3">
    <source>
        <dbReference type="Proteomes" id="UP000050929"/>
    </source>
</evidence>